<proteinExistence type="predicted"/>
<feature type="region of interest" description="Disordered" evidence="1">
    <location>
        <begin position="1"/>
        <end position="74"/>
    </location>
</feature>
<name>A0ABN3TIJ8_9ACTN</name>
<gene>
    <name evidence="2" type="ORF">GCM10010310_76490</name>
</gene>
<evidence type="ECO:0000313" key="2">
    <source>
        <dbReference type="EMBL" id="GAA2703693.1"/>
    </source>
</evidence>
<organism evidence="2 3">
    <name type="scientific">Streptomyces violaceolatus</name>
    <dbReference type="NCBI Taxonomy" id="67378"/>
    <lineage>
        <taxon>Bacteria</taxon>
        <taxon>Bacillati</taxon>
        <taxon>Actinomycetota</taxon>
        <taxon>Actinomycetes</taxon>
        <taxon>Kitasatosporales</taxon>
        <taxon>Streptomycetaceae</taxon>
        <taxon>Streptomyces</taxon>
        <taxon>Streptomyces violaceoruber group</taxon>
    </lineage>
</organism>
<evidence type="ECO:0000256" key="1">
    <source>
        <dbReference type="SAM" id="MobiDB-lite"/>
    </source>
</evidence>
<evidence type="ECO:0000313" key="3">
    <source>
        <dbReference type="Proteomes" id="UP001499989"/>
    </source>
</evidence>
<protein>
    <submittedName>
        <fullName evidence="2">Uncharacterized protein</fullName>
    </submittedName>
</protein>
<comment type="caution">
    <text evidence="2">The sequence shown here is derived from an EMBL/GenBank/DDBJ whole genome shotgun (WGS) entry which is preliminary data.</text>
</comment>
<feature type="region of interest" description="Disordered" evidence="1">
    <location>
        <begin position="100"/>
        <end position="142"/>
    </location>
</feature>
<keyword evidence="3" id="KW-1185">Reference proteome</keyword>
<accession>A0ABN3TIJ8</accession>
<dbReference type="EMBL" id="BAAASK010000043">
    <property type="protein sequence ID" value="GAA2703693.1"/>
    <property type="molecule type" value="Genomic_DNA"/>
</dbReference>
<feature type="compositionally biased region" description="Basic and acidic residues" evidence="1">
    <location>
        <begin position="103"/>
        <end position="117"/>
    </location>
</feature>
<dbReference type="Proteomes" id="UP001499989">
    <property type="component" value="Unassembled WGS sequence"/>
</dbReference>
<sequence>MGEEGYCGLTPEGSHEASTRGGPEYPRGALRREPGCPRGACTGRGPGCPREAYTRRGRPGIRSTAGAGTADAGLIGTGVADAGLADAGLVDAGTRNVRATVPEYRRPDALRPHEAHPHKYRGTGAAAHPRRAPQLTTTAGRR</sequence>
<reference evidence="2 3" key="1">
    <citation type="journal article" date="2019" name="Int. J. Syst. Evol. Microbiol.">
        <title>The Global Catalogue of Microorganisms (GCM) 10K type strain sequencing project: providing services to taxonomists for standard genome sequencing and annotation.</title>
        <authorList>
            <consortium name="The Broad Institute Genomics Platform"/>
            <consortium name="The Broad Institute Genome Sequencing Center for Infectious Disease"/>
            <person name="Wu L."/>
            <person name="Ma J."/>
        </authorList>
    </citation>
    <scope>NUCLEOTIDE SEQUENCE [LARGE SCALE GENOMIC DNA]</scope>
    <source>
        <strain evidence="2 3">JCM 4531</strain>
    </source>
</reference>